<accession>A0A370R456</accession>
<comment type="caution">
    <text evidence="3">The sequence shown here is derived from an EMBL/GenBank/DDBJ whole genome shotgun (WGS) entry which is preliminary data.</text>
</comment>
<dbReference type="Gene3D" id="3.40.50.2300">
    <property type="match status" value="1"/>
</dbReference>
<reference evidence="3 4" key="1">
    <citation type="submission" date="2018-07" db="EMBL/GenBank/DDBJ databases">
        <title>Genomic Encyclopedia of Type Strains, Phase IV (KMG-IV): sequencing the most valuable type-strain genomes for metagenomic binning, comparative biology and taxonomic classification.</title>
        <authorList>
            <person name="Goeker M."/>
        </authorList>
    </citation>
    <scope>NUCLEOTIDE SEQUENCE [LARGE SCALE GENOMIC DNA]</scope>
    <source>
        <strain evidence="3 4">DSM 103736</strain>
    </source>
</reference>
<gene>
    <name evidence="3" type="ORF">C8D90_101301</name>
</gene>
<dbReference type="InterPro" id="IPR016032">
    <property type="entry name" value="Sig_transdc_resp-reg_C-effctor"/>
</dbReference>
<proteinExistence type="predicted"/>
<dbReference type="GO" id="GO:0003677">
    <property type="term" value="F:DNA binding"/>
    <property type="evidence" value="ECO:0007669"/>
    <property type="project" value="UniProtKB-KW"/>
</dbReference>
<name>A0A370R456_9GAMM</name>
<dbReference type="Proteomes" id="UP000254848">
    <property type="component" value="Unassembled WGS sequence"/>
</dbReference>
<keyword evidence="1 3" id="KW-0238">DNA-binding</keyword>
<dbReference type="CDD" id="cd06170">
    <property type="entry name" value="LuxR_C_like"/>
    <property type="match status" value="1"/>
</dbReference>
<evidence type="ECO:0000313" key="3">
    <source>
        <dbReference type="EMBL" id="RDK96865.1"/>
    </source>
</evidence>
<organism evidence="3 4">
    <name type="scientific">Enterobacillus tribolii</name>
    <dbReference type="NCBI Taxonomy" id="1487935"/>
    <lineage>
        <taxon>Bacteria</taxon>
        <taxon>Pseudomonadati</taxon>
        <taxon>Pseudomonadota</taxon>
        <taxon>Gammaproteobacteria</taxon>
        <taxon>Enterobacterales</taxon>
        <taxon>Hafniaceae</taxon>
        <taxon>Enterobacillus</taxon>
    </lineage>
</organism>
<dbReference type="InterPro" id="IPR000792">
    <property type="entry name" value="Tscrpt_reg_LuxR_C"/>
</dbReference>
<evidence type="ECO:0000259" key="2">
    <source>
        <dbReference type="PROSITE" id="PS50043"/>
    </source>
</evidence>
<keyword evidence="4" id="KW-1185">Reference proteome</keyword>
<protein>
    <submittedName>
        <fullName evidence="3">DNA-binding NarL/FixJ family response regulator</fullName>
    </submittedName>
</protein>
<dbReference type="AlphaFoldDB" id="A0A370R456"/>
<dbReference type="PROSITE" id="PS50043">
    <property type="entry name" value="HTH_LUXR_2"/>
    <property type="match status" value="1"/>
</dbReference>
<evidence type="ECO:0000256" key="1">
    <source>
        <dbReference type="ARBA" id="ARBA00023125"/>
    </source>
</evidence>
<dbReference type="EMBL" id="QRAP01000001">
    <property type="protein sequence ID" value="RDK96865.1"/>
    <property type="molecule type" value="Genomic_DNA"/>
</dbReference>
<sequence>MNVLVIDNCLYTRLGISCLLAEDENFNIHHVNDISAAIENIPSPAADVVLVNLTDYCKKNERNAMLLDFFEHFSGSRIFIYLNAPYPDSQRPLTLSRNVYILNKQSITTLLKTLQMLSEKANYPHSLVQYYGEYPTLTDREISIMQYWMEEVPNHKIARKLNICSRTVYVHKQHITEKMCVRNRLEFCYLYNVIKYVNYQPARTLLTANSDII</sequence>
<dbReference type="Pfam" id="PF00196">
    <property type="entry name" value="GerE"/>
    <property type="match status" value="1"/>
</dbReference>
<dbReference type="OrthoDB" id="6623657at2"/>
<dbReference type="GO" id="GO:0006355">
    <property type="term" value="P:regulation of DNA-templated transcription"/>
    <property type="evidence" value="ECO:0007669"/>
    <property type="project" value="InterPro"/>
</dbReference>
<dbReference type="RefSeq" id="WP_115456647.1">
    <property type="nucleotide sequence ID" value="NZ_QRAP01000001.1"/>
</dbReference>
<feature type="domain" description="HTH luxR-type" evidence="2">
    <location>
        <begin position="130"/>
        <end position="195"/>
    </location>
</feature>
<evidence type="ECO:0000313" key="4">
    <source>
        <dbReference type="Proteomes" id="UP000254848"/>
    </source>
</evidence>
<dbReference type="SMART" id="SM00421">
    <property type="entry name" value="HTH_LUXR"/>
    <property type="match status" value="1"/>
</dbReference>
<dbReference type="SUPFAM" id="SSF46894">
    <property type="entry name" value="C-terminal effector domain of the bipartite response regulators"/>
    <property type="match status" value="1"/>
</dbReference>